<sequence length="215" mass="23102">GYDQSGPLYAPKLSAVPVVGDYTKPDPEKIAGTDPDLIIRTIDTDDALYKQLTGIAPTVVISFQKLGLPEVAGRIGDVLGRKQEADALLAKYIARTQEIKTKYASVLGKYTFTYAQAATDTTWWTLGEKWTDTKVLVDCGARLAEPSKSQTDPTKEYSMEQIGVLDKTDVLLVPSTIDGTAEAPENAPLSGNPLWKQLTAVKAGKVFPVLNGAAS</sequence>
<name>A0ABW3MPL6_9PSEU</name>
<dbReference type="PANTHER" id="PTHR30532">
    <property type="entry name" value="IRON III DICITRATE-BINDING PERIPLASMIC PROTEIN"/>
    <property type="match status" value="1"/>
</dbReference>
<accession>A0ABW3MPL6</accession>
<dbReference type="Proteomes" id="UP001597045">
    <property type="component" value="Unassembled WGS sequence"/>
</dbReference>
<protein>
    <submittedName>
        <fullName evidence="6">ABC transporter substrate-binding protein</fullName>
    </submittedName>
</protein>
<comment type="similarity">
    <text evidence="2">Belongs to the bacterial solute-binding protein 8 family.</text>
</comment>
<evidence type="ECO:0000259" key="5">
    <source>
        <dbReference type="PROSITE" id="PS50983"/>
    </source>
</evidence>
<evidence type="ECO:0000313" key="6">
    <source>
        <dbReference type="EMBL" id="MFD1051409.1"/>
    </source>
</evidence>
<dbReference type="PROSITE" id="PS50983">
    <property type="entry name" value="FE_B12_PBP"/>
    <property type="match status" value="1"/>
</dbReference>
<reference evidence="7" key="1">
    <citation type="journal article" date="2019" name="Int. J. Syst. Evol. Microbiol.">
        <title>The Global Catalogue of Microorganisms (GCM) 10K type strain sequencing project: providing services to taxonomists for standard genome sequencing and annotation.</title>
        <authorList>
            <consortium name="The Broad Institute Genomics Platform"/>
            <consortium name="The Broad Institute Genome Sequencing Center for Infectious Disease"/>
            <person name="Wu L."/>
            <person name="Ma J."/>
        </authorList>
    </citation>
    <scope>NUCLEOTIDE SEQUENCE [LARGE SCALE GENOMIC DNA]</scope>
    <source>
        <strain evidence="7">JCM 31486</strain>
    </source>
</reference>
<proteinExistence type="inferred from homology"/>
<dbReference type="PANTHER" id="PTHR30532:SF1">
    <property type="entry name" value="IRON(3+)-HYDROXAMATE-BINDING PROTEIN FHUD"/>
    <property type="match status" value="1"/>
</dbReference>
<comment type="subcellular location">
    <subcellularLocation>
        <location evidence="1">Cell envelope</location>
    </subcellularLocation>
</comment>
<evidence type="ECO:0000256" key="1">
    <source>
        <dbReference type="ARBA" id="ARBA00004196"/>
    </source>
</evidence>
<dbReference type="InterPro" id="IPR002491">
    <property type="entry name" value="ABC_transptr_periplasmic_BD"/>
</dbReference>
<gene>
    <name evidence="6" type="ORF">ACFQ1S_40645</name>
</gene>
<dbReference type="InterPro" id="IPR051313">
    <property type="entry name" value="Bact_iron-sidero_bind"/>
</dbReference>
<feature type="non-terminal residue" evidence="6">
    <location>
        <position position="215"/>
    </location>
</feature>
<keyword evidence="4" id="KW-0732">Signal</keyword>
<dbReference type="SUPFAM" id="SSF53807">
    <property type="entry name" value="Helical backbone' metal receptor"/>
    <property type="match status" value="1"/>
</dbReference>
<dbReference type="Gene3D" id="3.40.50.1980">
    <property type="entry name" value="Nitrogenase molybdenum iron protein domain"/>
    <property type="match status" value="2"/>
</dbReference>
<dbReference type="EMBL" id="JBHTIS010003570">
    <property type="protein sequence ID" value="MFD1051409.1"/>
    <property type="molecule type" value="Genomic_DNA"/>
</dbReference>
<evidence type="ECO:0000313" key="7">
    <source>
        <dbReference type="Proteomes" id="UP001597045"/>
    </source>
</evidence>
<organism evidence="6 7">
    <name type="scientific">Kibdelosporangium lantanae</name>
    <dbReference type="NCBI Taxonomy" id="1497396"/>
    <lineage>
        <taxon>Bacteria</taxon>
        <taxon>Bacillati</taxon>
        <taxon>Actinomycetota</taxon>
        <taxon>Actinomycetes</taxon>
        <taxon>Pseudonocardiales</taxon>
        <taxon>Pseudonocardiaceae</taxon>
        <taxon>Kibdelosporangium</taxon>
    </lineage>
</organism>
<keyword evidence="3" id="KW-0813">Transport</keyword>
<feature type="non-terminal residue" evidence="6">
    <location>
        <position position="1"/>
    </location>
</feature>
<dbReference type="Pfam" id="PF01497">
    <property type="entry name" value="Peripla_BP_2"/>
    <property type="match status" value="1"/>
</dbReference>
<evidence type="ECO:0000256" key="2">
    <source>
        <dbReference type="ARBA" id="ARBA00008814"/>
    </source>
</evidence>
<feature type="domain" description="Fe/B12 periplasmic-binding" evidence="5">
    <location>
        <begin position="1"/>
        <end position="215"/>
    </location>
</feature>
<keyword evidence="7" id="KW-1185">Reference proteome</keyword>
<evidence type="ECO:0000256" key="3">
    <source>
        <dbReference type="ARBA" id="ARBA00022448"/>
    </source>
</evidence>
<evidence type="ECO:0000256" key="4">
    <source>
        <dbReference type="ARBA" id="ARBA00022729"/>
    </source>
</evidence>
<comment type="caution">
    <text evidence="6">The sequence shown here is derived from an EMBL/GenBank/DDBJ whole genome shotgun (WGS) entry which is preliminary data.</text>
</comment>